<keyword evidence="4" id="KW-0732">Signal</keyword>
<evidence type="ECO:0000256" key="7">
    <source>
        <dbReference type="ARBA" id="ARBA00023295"/>
    </source>
</evidence>
<evidence type="ECO:0000313" key="11">
    <source>
        <dbReference type="EMBL" id="MDF4025649.1"/>
    </source>
</evidence>
<dbReference type="Proteomes" id="UP001528850">
    <property type="component" value="Unassembled WGS sequence"/>
</dbReference>
<evidence type="ECO:0000313" key="12">
    <source>
        <dbReference type="Proteomes" id="UP001528850"/>
    </source>
</evidence>
<evidence type="ECO:0000259" key="10">
    <source>
        <dbReference type="PROSITE" id="PS51760"/>
    </source>
</evidence>
<evidence type="ECO:0000256" key="3">
    <source>
        <dbReference type="ARBA" id="ARBA00022651"/>
    </source>
</evidence>
<keyword evidence="12" id="KW-1185">Reference proteome</keyword>
<dbReference type="SUPFAM" id="SSF51445">
    <property type="entry name" value="(Trans)glycosidases"/>
    <property type="match status" value="1"/>
</dbReference>
<evidence type="ECO:0000256" key="4">
    <source>
        <dbReference type="ARBA" id="ARBA00022729"/>
    </source>
</evidence>
<evidence type="ECO:0000256" key="9">
    <source>
        <dbReference type="RuleBase" id="RU361174"/>
    </source>
</evidence>
<keyword evidence="5 9" id="KW-0378">Hydrolase</keyword>
<comment type="similarity">
    <text evidence="2 9">Belongs to the glycosyl hydrolase 10 (cellulase F) family.</text>
</comment>
<comment type="catalytic activity">
    <reaction evidence="1 9">
        <text>Endohydrolysis of (1-&gt;4)-beta-D-xylosidic linkages in xylans.</text>
        <dbReference type="EC" id="3.2.1.8"/>
    </reaction>
</comment>
<dbReference type="PANTHER" id="PTHR31490:SF88">
    <property type="entry name" value="BETA-XYLANASE"/>
    <property type="match status" value="1"/>
</dbReference>
<feature type="domain" description="GH10" evidence="10">
    <location>
        <begin position="31"/>
        <end position="360"/>
    </location>
</feature>
<dbReference type="InterPro" id="IPR006311">
    <property type="entry name" value="TAT_signal"/>
</dbReference>
<dbReference type="Gene3D" id="3.20.20.80">
    <property type="entry name" value="Glycosidases"/>
    <property type="match status" value="1"/>
</dbReference>
<dbReference type="InterPro" id="IPR044846">
    <property type="entry name" value="GH10"/>
</dbReference>
<proteinExistence type="inferred from homology"/>
<dbReference type="Pfam" id="PF00331">
    <property type="entry name" value="Glyco_hydro_10"/>
    <property type="match status" value="1"/>
</dbReference>
<evidence type="ECO:0000256" key="8">
    <source>
        <dbReference type="ARBA" id="ARBA00023326"/>
    </source>
</evidence>
<name>A0ABT6BCG3_9GAMM</name>
<dbReference type="InterPro" id="IPR001000">
    <property type="entry name" value="GH10_dom"/>
</dbReference>
<dbReference type="PROSITE" id="PS51760">
    <property type="entry name" value="GH10_2"/>
    <property type="match status" value="1"/>
</dbReference>
<sequence length="372" mass="41161">MTLPNRRRFLKASLQGLAVASLGQWSAPRAGETFTPLRDLAASKGIAFGFAVDPSRIRADVAYRDVVAKQANLLVPENALKWAEVHPDPDRYEFGPVDDLVAFARDHGQRTRGHTLCWHRAMPDWLGQVGRDRAEAVLTAHIRTVVGRYRGRMMSWDVVNEAIEPNDGLGGGLRDSFWYRMLGPRYLDIAYAAAHDADPQAVLCYNDYGLEADSPWSERKRGAVLDMLRGLRRRNVPVQAIGLQSHLRLGEAQRIGPGLTRFIHAARDMGLAVYVTELDVDDSAFDGRGDRDGAVADTYKRYLDLVLGTGAVSAVLTWGVWDPDTPHRIGATPQGAFAQRPLVFGREGALKPASWVVAHCLERALRVRTFGT</sequence>
<dbReference type="EMBL" id="JARJJS010000002">
    <property type="protein sequence ID" value="MDF4025649.1"/>
    <property type="molecule type" value="Genomic_DNA"/>
</dbReference>
<dbReference type="SMART" id="SM00633">
    <property type="entry name" value="Glyco_10"/>
    <property type="match status" value="1"/>
</dbReference>
<evidence type="ECO:0000256" key="6">
    <source>
        <dbReference type="ARBA" id="ARBA00023277"/>
    </source>
</evidence>
<evidence type="ECO:0000256" key="2">
    <source>
        <dbReference type="ARBA" id="ARBA00007495"/>
    </source>
</evidence>
<accession>A0ABT6BCG3</accession>
<reference evidence="11 12" key="1">
    <citation type="journal article" date="2024" name="Curr. Microbiol.">
        <title>Luteibacter sahnii sp. nov., A Novel Yellow-Colored Xanthomonadin Pigment Producing Probiotic Bacterium from Healthy Rice Seed Microbiome.</title>
        <authorList>
            <person name="Jaiswal G."/>
            <person name="Rana R."/>
            <person name="Nayak P.K."/>
            <person name="Chouhan R."/>
            <person name="Gandhi S.G."/>
            <person name="Patel H.K."/>
            <person name="Patil P.B."/>
        </authorList>
    </citation>
    <scope>NUCLEOTIDE SEQUENCE [LARGE SCALE GENOMIC DNA]</scope>
    <source>
        <strain evidence="11 12">PPL201</strain>
    </source>
</reference>
<gene>
    <name evidence="11" type="ORF">P3W24_11800</name>
</gene>
<organism evidence="11 12">
    <name type="scientific">Luteibacter sahnii</name>
    <dbReference type="NCBI Taxonomy" id="3021977"/>
    <lineage>
        <taxon>Bacteria</taxon>
        <taxon>Pseudomonadati</taxon>
        <taxon>Pseudomonadota</taxon>
        <taxon>Gammaproteobacteria</taxon>
        <taxon>Lysobacterales</taxon>
        <taxon>Rhodanobacteraceae</taxon>
        <taxon>Luteibacter</taxon>
    </lineage>
</organism>
<keyword evidence="8 9" id="KW-0624">Polysaccharide degradation</keyword>
<keyword evidence="7 9" id="KW-0326">Glycosidase</keyword>
<evidence type="ECO:0000256" key="5">
    <source>
        <dbReference type="ARBA" id="ARBA00022801"/>
    </source>
</evidence>
<comment type="caution">
    <text evidence="11">The sequence shown here is derived from an EMBL/GenBank/DDBJ whole genome shotgun (WGS) entry which is preliminary data.</text>
</comment>
<evidence type="ECO:0000256" key="1">
    <source>
        <dbReference type="ARBA" id="ARBA00000681"/>
    </source>
</evidence>
<dbReference type="PROSITE" id="PS51318">
    <property type="entry name" value="TAT"/>
    <property type="match status" value="1"/>
</dbReference>
<dbReference type="InterPro" id="IPR017853">
    <property type="entry name" value="GH"/>
</dbReference>
<dbReference type="EC" id="3.2.1.8" evidence="9"/>
<protein>
    <recommendedName>
        <fullName evidence="9">Beta-xylanase</fullName>
        <ecNumber evidence="9">3.2.1.8</ecNumber>
    </recommendedName>
</protein>
<keyword evidence="6 9" id="KW-0119">Carbohydrate metabolism</keyword>
<dbReference type="PRINTS" id="PR00134">
    <property type="entry name" value="GLHYDRLASE10"/>
</dbReference>
<keyword evidence="3" id="KW-0858">Xylan degradation</keyword>
<dbReference type="PANTHER" id="PTHR31490">
    <property type="entry name" value="GLYCOSYL HYDROLASE"/>
    <property type="match status" value="1"/>
</dbReference>